<accession>A0A975BLL1</accession>
<keyword evidence="2" id="KW-1185">Reference proteome</keyword>
<dbReference type="Proteomes" id="UP000663722">
    <property type="component" value="Chromosome"/>
</dbReference>
<dbReference type="EMBL" id="CP061800">
    <property type="protein sequence ID" value="QTA87979.1"/>
    <property type="molecule type" value="Genomic_DNA"/>
</dbReference>
<proteinExistence type="predicted"/>
<dbReference type="KEGG" id="dmm:dnm_040190"/>
<reference evidence="1" key="1">
    <citation type="journal article" date="2021" name="Microb. Physiol.">
        <title>Proteogenomic Insights into the Physiology of Marine, Sulfate-Reducing, Filamentous Desulfonema limicola and Desulfonema magnum.</title>
        <authorList>
            <person name="Schnaars V."/>
            <person name="Wohlbrand L."/>
            <person name="Scheve S."/>
            <person name="Hinrichs C."/>
            <person name="Reinhardt R."/>
            <person name="Rabus R."/>
        </authorList>
    </citation>
    <scope>NUCLEOTIDE SEQUENCE</scope>
    <source>
        <strain evidence="1">4be13</strain>
    </source>
</reference>
<organism evidence="1 2">
    <name type="scientific">Desulfonema magnum</name>
    <dbReference type="NCBI Taxonomy" id="45655"/>
    <lineage>
        <taxon>Bacteria</taxon>
        <taxon>Pseudomonadati</taxon>
        <taxon>Thermodesulfobacteriota</taxon>
        <taxon>Desulfobacteria</taxon>
        <taxon>Desulfobacterales</taxon>
        <taxon>Desulfococcaceae</taxon>
        <taxon>Desulfonema</taxon>
    </lineage>
</organism>
<gene>
    <name evidence="1" type="ORF">dnm_040190</name>
</gene>
<evidence type="ECO:0000313" key="1">
    <source>
        <dbReference type="EMBL" id="QTA87979.1"/>
    </source>
</evidence>
<protein>
    <submittedName>
        <fullName evidence="1">Uncharacterized protein</fullName>
    </submittedName>
</protein>
<sequence length="43" mass="4924">MRCFLLYQSIKAGGLIPRLESSSALKRTKIKLASACFRFQPRH</sequence>
<evidence type="ECO:0000313" key="2">
    <source>
        <dbReference type="Proteomes" id="UP000663722"/>
    </source>
</evidence>
<dbReference type="AlphaFoldDB" id="A0A975BLL1"/>
<name>A0A975BLL1_9BACT</name>